<dbReference type="FunFam" id="2.160.10.10:FF:000003">
    <property type="entry name" value="Acyl-[acyl-carrier-protein]--UDP-N-acetylglucosamine O-acyltransferase"/>
    <property type="match status" value="1"/>
</dbReference>
<keyword evidence="2 10" id="KW-0963">Cytoplasm</keyword>
<reference evidence="12 13" key="1">
    <citation type="submission" date="2015-04" db="EMBL/GenBank/DDBJ databases">
        <title>Draft Genome Sequence of the Novel Agar-Digesting Marine Bacterium Q1.</title>
        <authorList>
            <person name="Li Y."/>
            <person name="Li D."/>
            <person name="Chen G."/>
            <person name="Du Z."/>
        </authorList>
    </citation>
    <scope>NUCLEOTIDE SEQUENCE [LARGE SCALE GENOMIC DNA]</scope>
    <source>
        <strain evidence="12 13">Q1</strain>
    </source>
</reference>
<name>A0A0J8JLJ6_9ALTE</name>
<comment type="catalytic activity">
    <reaction evidence="10">
        <text>a (3R)-hydroxyacyl-[ACP] + UDP-N-acetyl-alpha-D-glucosamine = a UDP-3-O-[(3R)-3-hydroxyacyl]-N-acetyl-alpha-D-glucosamine + holo-[ACP]</text>
        <dbReference type="Rhea" id="RHEA:67812"/>
        <dbReference type="Rhea" id="RHEA-COMP:9685"/>
        <dbReference type="Rhea" id="RHEA-COMP:9945"/>
        <dbReference type="ChEBI" id="CHEBI:57705"/>
        <dbReference type="ChEBI" id="CHEBI:64479"/>
        <dbReference type="ChEBI" id="CHEBI:78827"/>
        <dbReference type="ChEBI" id="CHEBI:173225"/>
        <dbReference type="EC" id="2.3.1.129"/>
    </reaction>
</comment>
<dbReference type="GO" id="GO:0005737">
    <property type="term" value="C:cytoplasm"/>
    <property type="evidence" value="ECO:0007669"/>
    <property type="project" value="UniProtKB-SubCell"/>
</dbReference>
<feature type="domain" description="UDP N-acetylglucosamine O-acyltransferase C-terminal" evidence="11">
    <location>
        <begin position="180"/>
        <end position="261"/>
    </location>
</feature>
<sequence length="262" mass="27696">MIDATATIHSTAIVEDGAKIGANVTVGPWTFIGNDVEIGDDCIINSHVVIKGPTQIGRNNHIFQFASIGEACQDKKYAGEPTRLVIGDNNMIRESVTIHRGTVQDKGLTQVGSNNLLMAYVHIAHDVMVGDGNILANNATLAGHVHVGDNAILGGFTGVHQFCKIGSFSFCGVGSVVVKDVPPYVMAAGQNAVPHGINSEGLKRRGYSSASIMAIKRAYKTIFRSGLTSAEALEELTIAAADEPAIQILIDFLSASTRGIIR</sequence>
<dbReference type="InterPro" id="IPR029098">
    <property type="entry name" value="Acetyltransf_C"/>
</dbReference>
<protein>
    <recommendedName>
        <fullName evidence="10">Acyl-[acyl-carrier-protein]--UDP-N-acetylglucosamine O-acyltransferase</fullName>
        <shortName evidence="10">UDP-N-acetylglucosamine acyltransferase</shortName>
        <ecNumber evidence="10">2.3.1.129</ecNumber>
    </recommendedName>
</protein>
<keyword evidence="5 10" id="KW-0808">Transferase</keyword>
<proteinExistence type="inferred from homology"/>
<dbReference type="CDD" id="cd03351">
    <property type="entry name" value="LbH_UDP-GlcNAc_AT"/>
    <property type="match status" value="1"/>
</dbReference>
<organism evidence="12 13">
    <name type="scientific">Catenovulum maritimum</name>
    <dbReference type="NCBI Taxonomy" id="1513271"/>
    <lineage>
        <taxon>Bacteria</taxon>
        <taxon>Pseudomonadati</taxon>
        <taxon>Pseudomonadota</taxon>
        <taxon>Gammaproteobacteria</taxon>
        <taxon>Alteromonadales</taxon>
        <taxon>Alteromonadaceae</taxon>
        <taxon>Catenovulum</taxon>
    </lineage>
</organism>
<dbReference type="GO" id="GO:0008780">
    <property type="term" value="F:acyl-[acyl-carrier-protein]-UDP-N-acetylglucosamine O-acyltransferase activity"/>
    <property type="evidence" value="ECO:0007669"/>
    <property type="project" value="UniProtKB-UniRule"/>
</dbReference>
<dbReference type="InterPro" id="IPR037157">
    <property type="entry name" value="Acetyltransf_C_sf"/>
</dbReference>
<evidence type="ECO:0000313" key="12">
    <source>
        <dbReference type="EMBL" id="KMT65436.1"/>
    </source>
</evidence>
<dbReference type="PANTHER" id="PTHR43480:SF1">
    <property type="entry name" value="ACYL-[ACYL-CARRIER-PROTEIN]--UDP-N-ACETYLGLUCOSAMINE O-ACYLTRANSFERASE, MITOCHONDRIAL-RELATED"/>
    <property type="match status" value="1"/>
</dbReference>
<comment type="similarity">
    <text evidence="10">Belongs to the transferase hexapeptide repeat family. LpxA subfamily.</text>
</comment>
<dbReference type="Gene3D" id="2.160.10.10">
    <property type="entry name" value="Hexapeptide repeat proteins"/>
    <property type="match status" value="1"/>
</dbReference>
<dbReference type="Pfam" id="PF00132">
    <property type="entry name" value="Hexapep"/>
    <property type="match status" value="2"/>
</dbReference>
<evidence type="ECO:0000256" key="6">
    <source>
        <dbReference type="ARBA" id="ARBA00022737"/>
    </source>
</evidence>
<keyword evidence="7 10" id="KW-0443">Lipid metabolism</keyword>
<dbReference type="EMBL" id="LAZL01000011">
    <property type="protein sequence ID" value="KMT65436.1"/>
    <property type="molecule type" value="Genomic_DNA"/>
</dbReference>
<dbReference type="PATRIC" id="fig|1513271.3.peg.1787"/>
<keyword evidence="8 10" id="KW-0012">Acyltransferase</keyword>
<comment type="subunit">
    <text evidence="10">Homotrimer.</text>
</comment>
<evidence type="ECO:0000256" key="2">
    <source>
        <dbReference type="ARBA" id="ARBA00022490"/>
    </source>
</evidence>
<dbReference type="OrthoDB" id="9807278at2"/>
<evidence type="ECO:0000256" key="9">
    <source>
        <dbReference type="ARBA" id="ARBA00056633"/>
    </source>
</evidence>
<keyword evidence="13" id="KW-1185">Reference proteome</keyword>
<evidence type="ECO:0000256" key="1">
    <source>
        <dbReference type="ARBA" id="ARBA00004496"/>
    </source>
</evidence>
<comment type="function">
    <text evidence="9 10">Involved in the biosynthesis of lipid A, a phosphorylated glycolipid that anchors the lipopolysaccharide to the outer membrane of the cell.</text>
</comment>
<comment type="subcellular location">
    <subcellularLocation>
        <location evidence="1 10">Cytoplasm</location>
    </subcellularLocation>
</comment>
<dbReference type="InterPro" id="IPR001451">
    <property type="entry name" value="Hexapep"/>
</dbReference>
<dbReference type="UniPathway" id="UPA00359">
    <property type="reaction ID" value="UER00477"/>
</dbReference>
<evidence type="ECO:0000256" key="5">
    <source>
        <dbReference type="ARBA" id="ARBA00022679"/>
    </source>
</evidence>
<dbReference type="Gene3D" id="1.20.1180.10">
    <property type="entry name" value="Udp N-acetylglucosamine O-acyltransferase, C-terminal domain"/>
    <property type="match status" value="1"/>
</dbReference>
<keyword evidence="3 10" id="KW-0444">Lipid biosynthesis</keyword>
<dbReference type="NCBIfam" id="TIGR01852">
    <property type="entry name" value="lipid_A_lpxA"/>
    <property type="match status" value="1"/>
</dbReference>
<dbReference type="STRING" id="1513271.XM47_08765"/>
<keyword evidence="6 10" id="KW-0677">Repeat</keyword>
<dbReference type="HAMAP" id="MF_00387">
    <property type="entry name" value="LpxA"/>
    <property type="match status" value="1"/>
</dbReference>
<dbReference type="PIRSF" id="PIRSF000456">
    <property type="entry name" value="UDP-GlcNAc_acltr"/>
    <property type="match status" value="1"/>
</dbReference>
<dbReference type="NCBIfam" id="NF003657">
    <property type="entry name" value="PRK05289.1"/>
    <property type="match status" value="1"/>
</dbReference>
<dbReference type="PANTHER" id="PTHR43480">
    <property type="entry name" value="ACYL-[ACYL-CARRIER-PROTEIN]--UDP-N-ACETYLGLUCOSAMINE O-ACYLTRANSFERASE"/>
    <property type="match status" value="1"/>
</dbReference>
<evidence type="ECO:0000256" key="4">
    <source>
        <dbReference type="ARBA" id="ARBA00022556"/>
    </source>
</evidence>
<dbReference type="SUPFAM" id="SSF51161">
    <property type="entry name" value="Trimeric LpxA-like enzymes"/>
    <property type="match status" value="1"/>
</dbReference>
<keyword evidence="4 10" id="KW-0441">Lipid A biosynthesis</keyword>
<evidence type="ECO:0000256" key="3">
    <source>
        <dbReference type="ARBA" id="ARBA00022516"/>
    </source>
</evidence>
<evidence type="ECO:0000256" key="10">
    <source>
        <dbReference type="HAMAP-Rule" id="MF_00387"/>
    </source>
</evidence>
<accession>A0A0J8JLJ6</accession>
<dbReference type="AlphaFoldDB" id="A0A0J8JLJ6"/>
<dbReference type="GO" id="GO:0016020">
    <property type="term" value="C:membrane"/>
    <property type="evidence" value="ECO:0007669"/>
    <property type="project" value="GOC"/>
</dbReference>
<evidence type="ECO:0000256" key="8">
    <source>
        <dbReference type="ARBA" id="ARBA00023315"/>
    </source>
</evidence>
<comment type="pathway">
    <text evidence="10">Glycolipid biosynthesis; lipid IV(A) biosynthesis; lipid IV(A) from (3R)-3-hydroxytetradecanoyl-[acyl-carrier-protein] and UDP-N-acetyl-alpha-D-glucosamine: step 1/6.</text>
</comment>
<evidence type="ECO:0000256" key="7">
    <source>
        <dbReference type="ARBA" id="ARBA00023098"/>
    </source>
</evidence>
<evidence type="ECO:0000313" key="13">
    <source>
        <dbReference type="Proteomes" id="UP000037600"/>
    </source>
</evidence>
<dbReference type="Pfam" id="PF13720">
    <property type="entry name" value="Acetyltransf_11"/>
    <property type="match status" value="1"/>
</dbReference>
<gene>
    <name evidence="10" type="primary">lpxA</name>
    <name evidence="12" type="ORF">XM47_08765</name>
</gene>
<comment type="caution">
    <text evidence="12">The sequence shown here is derived from an EMBL/GenBank/DDBJ whole genome shotgun (WGS) entry which is preliminary data.</text>
</comment>
<evidence type="ECO:0000259" key="11">
    <source>
        <dbReference type="Pfam" id="PF13720"/>
    </source>
</evidence>
<dbReference type="EC" id="2.3.1.129" evidence="10"/>
<dbReference type="InterPro" id="IPR010137">
    <property type="entry name" value="Lipid_A_LpxA"/>
</dbReference>
<dbReference type="InterPro" id="IPR011004">
    <property type="entry name" value="Trimer_LpxA-like_sf"/>
</dbReference>
<dbReference type="Proteomes" id="UP000037600">
    <property type="component" value="Unassembled WGS sequence"/>
</dbReference>
<dbReference type="GO" id="GO:0009245">
    <property type="term" value="P:lipid A biosynthetic process"/>
    <property type="evidence" value="ECO:0007669"/>
    <property type="project" value="UniProtKB-UniRule"/>
</dbReference>
<dbReference type="RefSeq" id="WP_048691695.1">
    <property type="nucleotide sequence ID" value="NZ_KQ130488.1"/>
</dbReference>